<name>A0ABX7ZAK0_9BACL</name>
<dbReference type="Pfam" id="PF09956">
    <property type="entry name" value="Phage_cement_2"/>
    <property type="match status" value="1"/>
</dbReference>
<sequence length="117" mass="10907">MSTQYNPGHTITRIASAPVGEYRFVTATGGQAGAGAAAIGVSLTAAAAAGASLTVVTSGTAPVIAGAAINAGDPVASDAEGRAVPAATGNVINAVALESAAPGEPVEVLIGAPAAKA</sequence>
<keyword evidence="2" id="KW-1185">Reference proteome</keyword>
<gene>
    <name evidence="1" type="ORF">KDJ56_11105</name>
</gene>
<dbReference type="Proteomes" id="UP000677234">
    <property type="component" value="Chromosome"/>
</dbReference>
<proteinExistence type="predicted"/>
<accession>A0ABX7ZAK0</accession>
<protein>
    <submittedName>
        <fullName evidence="1">DUF2190 family protein</fullName>
    </submittedName>
</protein>
<organism evidence="1 2">
    <name type="scientific">Brevibacillus composti</name>
    <dbReference type="NCBI Taxonomy" id="2796470"/>
    <lineage>
        <taxon>Bacteria</taxon>
        <taxon>Bacillati</taxon>
        <taxon>Bacillota</taxon>
        <taxon>Bacilli</taxon>
        <taxon>Bacillales</taxon>
        <taxon>Paenibacillaceae</taxon>
        <taxon>Brevibacillus</taxon>
    </lineage>
</organism>
<dbReference type="EMBL" id="CP073708">
    <property type="protein sequence ID" value="QUO43448.1"/>
    <property type="molecule type" value="Genomic_DNA"/>
</dbReference>
<dbReference type="RefSeq" id="WP_212138899.1">
    <property type="nucleotide sequence ID" value="NZ_CP073708.1"/>
</dbReference>
<dbReference type="InterPro" id="IPR011231">
    <property type="entry name" value="Phage_VT1-Sakai_H0018"/>
</dbReference>
<reference evidence="1" key="1">
    <citation type="submission" date="2021-04" db="EMBL/GenBank/DDBJ databases">
        <title>Brevibacillus composti FJAT-54423, complete genome.</title>
        <authorList>
            <person name="Tang R."/>
        </authorList>
    </citation>
    <scope>NUCLEOTIDE SEQUENCE</scope>
    <source>
        <strain evidence="1">FJAT-54424</strain>
    </source>
</reference>
<evidence type="ECO:0000313" key="1">
    <source>
        <dbReference type="EMBL" id="QUO43448.1"/>
    </source>
</evidence>
<evidence type="ECO:0000313" key="2">
    <source>
        <dbReference type="Proteomes" id="UP000677234"/>
    </source>
</evidence>